<name>A0ABT4SX14_9ACTN</name>
<sequence length="535" mass="56246">MSRTYEVVVVGGGVAGLSGAVTLARARRTVLVVDSGRSREEPAIPGVGREEVARYGGEVADGTVTEVGRVDGGFRVALAGGSSVVARRLLVATGVSEELPGVPGLAGRWGRDVVHCPDRHGWEMRDRRVAVLATGPIAAHQALTWRQWSADVTLFLHTAPEPAGEEYERLAARDIALVNGKVTGLEVTGDALTGVTMADGRVIACEVLVVAPRASARAGFLAGLGLETEEQRVAGVPAGVRLAADATGATGVPGVWAAGGVTDVTETALGAAAAGARAARAVNADLIAEEARHAAETRPVPFSAEAERGVSEGVQKRRLHNRYAADQEMSGQQWWDARYSGSTRVWSGRPNMILSREVPALTPGTALDLGCGEGGDAIWLAGQGWRVTAADISGVALERAARFAAEAGVADAIDFQRHDFGASFPAGSYDLVSAHYLHSYQDLPRERILRAAAGAVAPGGVLLIVGHAGWPSWQDDHPDVHLPTAREVLDSLELAEGEWEVELCEEFERAQDAPDGTPGTRTDNVLKIRRLDPGR</sequence>
<feature type="region of interest" description="Disordered" evidence="4">
    <location>
        <begin position="508"/>
        <end position="535"/>
    </location>
</feature>
<dbReference type="InterPro" id="IPR023753">
    <property type="entry name" value="FAD/NAD-binding_dom"/>
</dbReference>
<dbReference type="InterPro" id="IPR041698">
    <property type="entry name" value="Methyltransf_25"/>
</dbReference>
<dbReference type="PRINTS" id="PR00368">
    <property type="entry name" value="FADPNR"/>
</dbReference>
<organism evidence="7 8">
    <name type="scientific">Nonomuraea ferruginea</name>
    <dbReference type="NCBI Taxonomy" id="46174"/>
    <lineage>
        <taxon>Bacteria</taxon>
        <taxon>Bacillati</taxon>
        <taxon>Actinomycetota</taxon>
        <taxon>Actinomycetes</taxon>
        <taxon>Streptosporangiales</taxon>
        <taxon>Streptosporangiaceae</taxon>
        <taxon>Nonomuraea</taxon>
    </lineage>
</organism>
<dbReference type="Proteomes" id="UP001212498">
    <property type="component" value="Unassembled WGS sequence"/>
</dbReference>
<dbReference type="CDD" id="cd02440">
    <property type="entry name" value="AdoMet_MTases"/>
    <property type="match status" value="1"/>
</dbReference>
<protein>
    <submittedName>
        <fullName evidence="7">FAD-dependent oxidoreductase</fullName>
    </submittedName>
</protein>
<feature type="domain" description="FAD/NAD(P)-binding" evidence="5">
    <location>
        <begin position="5"/>
        <end position="275"/>
    </location>
</feature>
<comment type="caution">
    <text evidence="7">The sequence shown here is derived from an EMBL/GenBank/DDBJ whole genome shotgun (WGS) entry which is preliminary data.</text>
</comment>
<evidence type="ECO:0000313" key="8">
    <source>
        <dbReference type="Proteomes" id="UP001212498"/>
    </source>
</evidence>
<evidence type="ECO:0000256" key="1">
    <source>
        <dbReference type="ARBA" id="ARBA00022630"/>
    </source>
</evidence>
<dbReference type="SUPFAM" id="SSF51905">
    <property type="entry name" value="FAD/NAD(P)-binding domain"/>
    <property type="match status" value="1"/>
</dbReference>
<dbReference type="Gene3D" id="3.40.50.150">
    <property type="entry name" value="Vaccinia Virus protein VP39"/>
    <property type="match status" value="1"/>
</dbReference>
<accession>A0ABT4SX14</accession>
<reference evidence="7 8" key="1">
    <citation type="submission" date="2022-11" db="EMBL/GenBank/DDBJ databases">
        <title>Nonomuraea corallina sp. nov., a new species of the genus Nonomuraea isolated from sea side sediment in Thai sea.</title>
        <authorList>
            <person name="Ngamcharungchit C."/>
            <person name="Matsumoto A."/>
            <person name="Suriyachadkun C."/>
            <person name="Panbangred W."/>
            <person name="Inahashi Y."/>
            <person name="Intra B."/>
        </authorList>
    </citation>
    <scope>NUCLEOTIDE SEQUENCE [LARGE SCALE GENOMIC DNA]</scope>
    <source>
        <strain evidence="7 8">DSM 43553</strain>
    </source>
</reference>
<dbReference type="Gene3D" id="3.50.50.60">
    <property type="entry name" value="FAD/NAD(P)-binding domain"/>
    <property type="match status" value="2"/>
</dbReference>
<evidence type="ECO:0000256" key="4">
    <source>
        <dbReference type="SAM" id="MobiDB-lite"/>
    </source>
</evidence>
<dbReference type="EMBL" id="JAPNUD010000029">
    <property type="protein sequence ID" value="MDA0641752.1"/>
    <property type="molecule type" value="Genomic_DNA"/>
</dbReference>
<evidence type="ECO:0000259" key="6">
    <source>
        <dbReference type="Pfam" id="PF13649"/>
    </source>
</evidence>
<dbReference type="PANTHER" id="PTHR48105">
    <property type="entry name" value="THIOREDOXIN REDUCTASE 1-RELATED-RELATED"/>
    <property type="match status" value="1"/>
</dbReference>
<dbReference type="InterPro" id="IPR029063">
    <property type="entry name" value="SAM-dependent_MTases_sf"/>
</dbReference>
<keyword evidence="8" id="KW-1185">Reference proteome</keyword>
<gene>
    <name evidence="7" type="ORF">OUY24_14080</name>
</gene>
<feature type="domain" description="Methyltransferase" evidence="6">
    <location>
        <begin position="367"/>
        <end position="460"/>
    </location>
</feature>
<comment type="catalytic activity">
    <reaction evidence="3">
        <text>[thioredoxin]-dithiol + NADP(+) = [thioredoxin]-disulfide + NADPH + H(+)</text>
        <dbReference type="Rhea" id="RHEA:20345"/>
        <dbReference type="Rhea" id="RHEA-COMP:10698"/>
        <dbReference type="Rhea" id="RHEA-COMP:10700"/>
        <dbReference type="ChEBI" id="CHEBI:15378"/>
        <dbReference type="ChEBI" id="CHEBI:29950"/>
        <dbReference type="ChEBI" id="CHEBI:50058"/>
        <dbReference type="ChEBI" id="CHEBI:57783"/>
        <dbReference type="ChEBI" id="CHEBI:58349"/>
        <dbReference type="EC" id="1.8.1.9"/>
    </reaction>
</comment>
<dbReference type="InterPro" id="IPR050097">
    <property type="entry name" value="Ferredoxin-NADP_redctase_2"/>
</dbReference>
<dbReference type="RefSeq" id="WP_271276526.1">
    <property type="nucleotide sequence ID" value="NZ_BAABFD010000020.1"/>
</dbReference>
<feature type="compositionally biased region" description="Basic and acidic residues" evidence="4">
    <location>
        <begin position="524"/>
        <end position="535"/>
    </location>
</feature>
<dbReference type="Pfam" id="PF07992">
    <property type="entry name" value="Pyr_redox_2"/>
    <property type="match status" value="1"/>
</dbReference>
<evidence type="ECO:0000256" key="2">
    <source>
        <dbReference type="ARBA" id="ARBA00023002"/>
    </source>
</evidence>
<evidence type="ECO:0000313" key="7">
    <source>
        <dbReference type="EMBL" id="MDA0641752.1"/>
    </source>
</evidence>
<dbReference type="Pfam" id="PF13649">
    <property type="entry name" value="Methyltransf_25"/>
    <property type="match status" value="1"/>
</dbReference>
<evidence type="ECO:0000256" key="3">
    <source>
        <dbReference type="ARBA" id="ARBA00048132"/>
    </source>
</evidence>
<dbReference type="SUPFAM" id="SSF53335">
    <property type="entry name" value="S-adenosyl-L-methionine-dependent methyltransferases"/>
    <property type="match status" value="1"/>
</dbReference>
<keyword evidence="1" id="KW-0285">Flavoprotein</keyword>
<keyword evidence="2" id="KW-0560">Oxidoreductase</keyword>
<dbReference type="InterPro" id="IPR036188">
    <property type="entry name" value="FAD/NAD-bd_sf"/>
</dbReference>
<evidence type="ECO:0000259" key="5">
    <source>
        <dbReference type="Pfam" id="PF07992"/>
    </source>
</evidence>
<dbReference type="PRINTS" id="PR00469">
    <property type="entry name" value="PNDRDTASEII"/>
</dbReference>
<proteinExistence type="predicted"/>